<keyword evidence="9" id="KW-1185">Reference proteome</keyword>
<dbReference type="EMBL" id="LKCW01000027">
    <property type="protein sequence ID" value="KPM43781.1"/>
    <property type="molecule type" value="Genomic_DNA"/>
</dbReference>
<evidence type="ECO:0000256" key="2">
    <source>
        <dbReference type="ARBA" id="ARBA00022723"/>
    </source>
</evidence>
<sequence length="329" mass="36966">MPARDLVAKHVRTLHLDKVEKAVSDSSEAVEHYFSLEATEPTASCMNEDTCSTPLSLTATTTANQLSTGTTSLIQNPPDFQQRLLVSQSRNSWAEQHQSPHDRENIQPTDEASSMMASRVPTLGLPSLAWPTRSDMDTAWAKTVFTPAPEPIMETSWFELQGIAYPSPDTLHQSFMSEVPNYGAERHRSIAATANAVQETSGSVVHRRLPHLLDEERPPTLLFKVDHLIHSWIRQDLFNRHIKLEAIQQMPSPWIYQSYLSSYAMCFHCHFPIIHLQSLGLDKTPSPLILAICCIGALYRLDRSRAGYLYDLAVRSTKTVRSAPVQKHP</sequence>
<evidence type="ECO:0000256" key="4">
    <source>
        <dbReference type="ARBA" id="ARBA00022771"/>
    </source>
</evidence>
<feature type="region of interest" description="Disordered" evidence="7">
    <location>
        <begin position="88"/>
        <end position="113"/>
    </location>
</feature>
<dbReference type="InterPro" id="IPR051059">
    <property type="entry name" value="VerF-like"/>
</dbReference>
<comment type="subcellular location">
    <subcellularLocation>
        <location evidence="1">Nucleus</location>
    </subcellularLocation>
</comment>
<keyword evidence="6" id="KW-0539">Nucleus</keyword>
<comment type="caution">
    <text evidence="8">The sequence shown here is derived from an EMBL/GenBank/DDBJ whole genome shotgun (WGS) entry which is preliminary data.</text>
</comment>
<evidence type="ECO:0000256" key="5">
    <source>
        <dbReference type="ARBA" id="ARBA00022833"/>
    </source>
</evidence>
<evidence type="ECO:0000256" key="7">
    <source>
        <dbReference type="SAM" id="MobiDB-lite"/>
    </source>
</evidence>
<organism evidence="8 9">
    <name type="scientific">Neonectria ditissima</name>
    <dbReference type="NCBI Taxonomy" id="78410"/>
    <lineage>
        <taxon>Eukaryota</taxon>
        <taxon>Fungi</taxon>
        <taxon>Dikarya</taxon>
        <taxon>Ascomycota</taxon>
        <taxon>Pezizomycotina</taxon>
        <taxon>Sordariomycetes</taxon>
        <taxon>Hypocreomycetidae</taxon>
        <taxon>Hypocreales</taxon>
        <taxon>Nectriaceae</taxon>
        <taxon>Neonectria</taxon>
    </lineage>
</organism>
<dbReference type="OrthoDB" id="654211at2759"/>
<evidence type="ECO:0000313" key="8">
    <source>
        <dbReference type="EMBL" id="KPM43781.1"/>
    </source>
</evidence>
<dbReference type="PANTHER" id="PTHR40626:SF11">
    <property type="entry name" value="ZINC FINGER PROTEIN YPR022C"/>
    <property type="match status" value="1"/>
</dbReference>
<dbReference type="AlphaFoldDB" id="A0A0P7BAH4"/>
<dbReference type="GO" id="GO:0000978">
    <property type="term" value="F:RNA polymerase II cis-regulatory region sequence-specific DNA binding"/>
    <property type="evidence" value="ECO:0007669"/>
    <property type="project" value="InterPro"/>
</dbReference>
<dbReference type="Proteomes" id="UP000050424">
    <property type="component" value="Unassembled WGS sequence"/>
</dbReference>
<dbReference type="GO" id="GO:0008270">
    <property type="term" value="F:zinc ion binding"/>
    <property type="evidence" value="ECO:0007669"/>
    <property type="project" value="UniProtKB-KW"/>
</dbReference>
<evidence type="ECO:0000256" key="6">
    <source>
        <dbReference type="ARBA" id="ARBA00023242"/>
    </source>
</evidence>
<evidence type="ECO:0000256" key="3">
    <source>
        <dbReference type="ARBA" id="ARBA00022737"/>
    </source>
</evidence>
<proteinExistence type="predicted"/>
<protein>
    <submittedName>
        <fullName evidence="8">Uncharacterized protein</fullName>
    </submittedName>
</protein>
<keyword evidence="3" id="KW-0677">Repeat</keyword>
<dbReference type="PANTHER" id="PTHR40626">
    <property type="entry name" value="MIP31509P"/>
    <property type="match status" value="1"/>
</dbReference>
<evidence type="ECO:0000313" key="9">
    <source>
        <dbReference type="Proteomes" id="UP000050424"/>
    </source>
</evidence>
<dbReference type="STRING" id="78410.A0A0P7BAH4"/>
<reference evidence="8 9" key="1">
    <citation type="submission" date="2015-09" db="EMBL/GenBank/DDBJ databases">
        <title>Draft genome of a European isolate of the apple canker pathogen Neonectria ditissima.</title>
        <authorList>
            <person name="Gomez-Cortecero A."/>
            <person name="Harrison R.J."/>
            <person name="Armitage A.D."/>
        </authorList>
    </citation>
    <scope>NUCLEOTIDE SEQUENCE [LARGE SCALE GENOMIC DNA]</scope>
    <source>
        <strain evidence="8 9">R09/05</strain>
    </source>
</reference>
<accession>A0A0P7BAH4</accession>
<evidence type="ECO:0000256" key="1">
    <source>
        <dbReference type="ARBA" id="ARBA00004123"/>
    </source>
</evidence>
<dbReference type="GO" id="GO:0000981">
    <property type="term" value="F:DNA-binding transcription factor activity, RNA polymerase II-specific"/>
    <property type="evidence" value="ECO:0007669"/>
    <property type="project" value="InterPro"/>
</dbReference>
<keyword evidence="4" id="KW-0863">Zinc-finger</keyword>
<keyword evidence="5" id="KW-0862">Zinc</keyword>
<name>A0A0P7BAH4_9HYPO</name>
<gene>
    <name evidence="8" type="ORF">AK830_g2765</name>
</gene>
<dbReference type="GO" id="GO:0005634">
    <property type="term" value="C:nucleus"/>
    <property type="evidence" value="ECO:0007669"/>
    <property type="project" value="UniProtKB-SubCell"/>
</dbReference>
<keyword evidence="2" id="KW-0479">Metal-binding</keyword>
<feature type="compositionally biased region" description="Polar residues" evidence="7">
    <location>
        <begin position="88"/>
        <end position="97"/>
    </location>
</feature>
<dbReference type="GO" id="GO:0000785">
    <property type="term" value="C:chromatin"/>
    <property type="evidence" value="ECO:0007669"/>
    <property type="project" value="TreeGrafter"/>
</dbReference>